<evidence type="ECO:0000256" key="4">
    <source>
        <dbReference type="ARBA" id="ARBA00022692"/>
    </source>
</evidence>
<reference evidence="8" key="1">
    <citation type="submission" date="2013-07" db="EMBL/GenBank/DDBJ databases">
        <title>The genome of Eucalyptus grandis.</title>
        <authorList>
            <person name="Schmutz J."/>
            <person name="Hayes R."/>
            <person name="Myburg A."/>
            <person name="Tuskan G."/>
            <person name="Grattapaglia D."/>
            <person name="Rokhsar D.S."/>
        </authorList>
    </citation>
    <scope>NUCLEOTIDE SEQUENCE</scope>
    <source>
        <tissue evidence="8">Leaf extractions</tissue>
    </source>
</reference>
<dbReference type="InParanoid" id="A0A059CRP1"/>
<evidence type="ECO:0000256" key="5">
    <source>
        <dbReference type="ARBA" id="ARBA00022989"/>
    </source>
</evidence>
<keyword evidence="4 7" id="KW-0812">Transmembrane</keyword>
<feature type="transmembrane region" description="Helical" evidence="7">
    <location>
        <begin position="111"/>
        <end position="131"/>
    </location>
</feature>
<comment type="subcellular location">
    <subcellularLocation>
        <location evidence="1">Membrane</location>
        <topology evidence="1">Multi-pass membrane protein</topology>
    </subcellularLocation>
</comment>
<name>A0A059CRP1_EUCGR</name>
<feature type="transmembrane region" description="Helical" evidence="7">
    <location>
        <begin position="74"/>
        <end position="99"/>
    </location>
</feature>
<feature type="transmembrane region" description="Helical" evidence="7">
    <location>
        <begin position="190"/>
        <end position="208"/>
    </location>
</feature>
<dbReference type="InterPro" id="IPR002528">
    <property type="entry name" value="MATE_fam"/>
</dbReference>
<gene>
    <name evidence="8" type="ORF">EUGRSUZ_C02400</name>
</gene>
<evidence type="ECO:0000256" key="3">
    <source>
        <dbReference type="ARBA" id="ARBA00022448"/>
    </source>
</evidence>
<keyword evidence="5 7" id="KW-1133">Transmembrane helix</keyword>
<comment type="similarity">
    <text evidence="2">Belongs to the multi antimicrobial extrusion (MATE) (TC 2.A.66.1) family.</text>
</comment>
<feature type="transmembrane region" description="Helical" evidence="7">
    <location>
        <begin position="229"/>
        <end position="251"/>
    </location>
</feature>
<feature type="transmembrane region" description="Helical" evidence="7">
    <location>
        <begin position="304"/>
        <end position="326"/>
    </location>
</feature>
<dbReference type="InterPro" id="IPR045069">
    <property type="entry name" value="MATE_euk"/>
</dbReference>
<evidence type="ECO:0000256" key="1">
    <source>
        <dbReference type="ARBA" id="ARBA00004141"/>
    </source>
</evidence>
<sequence length="380" mass="41114">MASALDTFCGQSYGAKQYHMLGIHKQRAMIVLLLASIPLAIMWANTGQILVFFKQDPQISAEAGSYARFMIPSIFAYALCSATSGITTFLHIFICWFLVFKSGLGNKGAALANAISYWINVLLLAINVRISPSCKRTWTGFSKEAFHGIPEFLKLAIPSAVMVCFEIWSFEMMVLLSGLLPNPKLETSVLSISLNTCALVFMIPLGLSGSISTRVSNELGAGRPRAARLAIYVSLMMVATEGLLAGTLMIFCRRAWGYLYSTEEEIVNYVGDMLVLIATSHLIDGIQSVLSGIARGCGWQKIGAVINLGAYYLLGIPVAVFLAFVCHFGGKGLWTGIIVALFAQALLLAILTGCTDWEKEAKKATDRVHSTVRPAAGSLS</sequence>
<dbReference type="GO" id="GO:0022857">
    <property type="term" value="F:transmembrane transporter activity"/>
    <property type="evidence" value="ECO:0000318"/>
    <property type="project" value="GO_Central"/>
</dbReference>
<dbReference type="GO" id="GO:0042910">
    <property type="term" value="F:xenobiotic transmembrane transporter activity"/>
    <property type="evidence" value="ECO:0007669"/>
    <property type="project" value="InterPro"/>
</dbReference>
<feature type="transmembrane region" description="Helical" evidence="7">
    <location>
        <begin position="152"/>
        <end position="170"/>
    </location>
</feature>
<dbReference type="AlphaFoldDB" id="A0A059CRP1"/>
<evidence type="ECO:0000256" key="6">
    <source>
        <dbReference type="ARBA" id="ARBA00023136"/>
    </source>
</evidence>
<dbReference type="GO" id="GO:1990961">
    <property type="term" value="P:xenobiotic detoxification by transmembrane export across the plasma membrane"/>
    <property type="evidence" value="ECO:0007669"/>
    <property type="project" value="InterPro"/>
</dbReference>
<protein>
    <submittedName>
        <fullName evidence="8">Uncharacterized protein</fullName>
    </submittedName>
</protein>
<dbReference type="Pfam" id="PF01554">
    <property type="entry name" value="MatE"/>
    <property type="match status" value="2"/>
</dbReference>
<dbReference type="GO" id="GO:0015297">
    <property type="term" value="F:antiporter activity"/>
    <property type="evidence" value="ECO:0007669"/>
    <property type="project" value="InterPro"/>
</dbReference>
<dbReference type="GO" id="GO:0016020">
    <property type="term" value="C:membrane"/>
    <property type="evidence" value="ECO:0000318"/>
    <property type="project" value="GO_Central"/>
</dbReference>
<organism evidence="8">
    <name type="scientific">Eucalyptus grandis</name>
    <name type="common">Flooded gum</name>
    <dbReference type="NCBI Taxonomy" id="71139"/>
    <lineage>
        <taxon>Eukaryota</taxon>
        <taxon>Viridiplantae</taxon>
        <taxon>Streptophyta</taxon>
        <taxon>Embryophyta</taxon>
        <taxon>Tracheophyta</taxon>
        <taxon>Spermatophyta</taxon>
        <taxon>Magnoliopsida</taxon>
        <taxon>eudicotyledons</taxon>
        <taxon>Gunneridae</taxon>
        <taxon>Pentapetalae</taxon>
        <taxon>rosids</taxon>
        <taxon>malvids</taxon>
        <taxon>Myrtales</taxon>
        <taxon>Myrtaceae</taxon>
        <taxon>Myrtoideae</taxon>
        <taxon>Eucalypteae</taxon>
        <taxon>Eucalyptus</taxon>
    </lineage>
</organism>
<proteinExistence type="inferred from homology"/>
<accession>A0A059CRP1</accession>
<keyword evidence="3" id="KW-0813">Transport</keyword>
<evidence type="ECO:0000313" key="8">
    <source>
        <dbReference type="EMBL" id="KCW81027.1"/>
    </source>
</evidence>
<evidence type="ECO:0000256" key="2">
    <source>
        <dbReference type="ARBA" id="ARBA00010199"/>
    </source>
</evidence>
<feature type="transmembrane region" description="Helical" evidence="7">
    <location>
        <begin position="266"/>
        <end position="283"/>
    </location>
</feature>
<feature type="transmembrane region" description="Helical" evidence="7">
    <location>
        <begin position="28"/>
        <end position="53"/>
    </location>
</feature>
<dbReference type="EMBL" id="KK198755">
    <property type="protein sequence ID" value="KCW81027.1"/>
    <property type="molecule type" value="Genomic_DNA"/>
</dbReference>
<dbReference type="PANTHER" id="PTHR11206">
    <property type="entry name" value="MULTIDRUG RESISTANCE PROTEIN"/>
    <property type="match status" value="1"/>
</dbReference>
<evidence type="ECO:0000256" key="7">
    <source>
        <dbReference type="SAM" id="Phobius"/>
    </source>
</evidence>
<keyword evidence="6 7" id="KW-0472">Membrane</keyword>
<dbReference type="CDD" id="cd13132">
    <property type="entry name" value="MATE_eukaryotic"/>
    <property type="match status" value="1"/>
</dbReference>
<dbReference type="Gramene" id="KCW81027">
    <property type="protein sequence ID" value="KCW81027"/>
    <property type="gene ID" value="EUGRSUZ_C02400"/>
</dbReference>
<dbReference type="OMA" id="ITRTDWE"/>
<dbReference type="NCBIfam" id="TIGR00797">
    <property type="entry name" value="matE"/>
    <property type="match status" value="1"/>
</dbReference>
<feature type="transmembrane region" description="Helical" evidence="7">
    <location>
        <begin position="332"/>
        <end position="354"/>
    </location>
</feature>